<evidence type="ECO:0000313" key="8">
    <source>
        <dbReference type="Proteomes" id="UP000278222"/>
    </source>
</evidence>
<dbReference type="Gene3D" id="3.40.50.300">
    <property type="entry name" value="P-loop containing nucleotide triphosphate hydrolases"/>
    <property type="match status" value="1"/>
</dbReference>
<evidence type="ECO:0000256" key="3">
    <source>
        <dbReference type="ARBA" id="ARBA00022741"/>
    </source>
</evidence>
<dbReference type="GO" id="GO:0016887">
    <property type="term" value="F:ATP hydrolysis activity"/>
    <property type="evidence" value="ECO:0007669"/>
    <property type="project" value="InterPro"/>
</dbReference>
<gene>
    <name evidence="7" type="ORF">EDC65_3875</name>
</gene>
<dbReference type="SMART" id="SM00382">
    <property type="entry name" value="AAA"/>
    <property type="match status" value="1"/>
</dbReference>
<proteinExistence type="inferred from homology"/>
<dbReference type="CDD" id="cd03224">
    <property type="entry name" value="ABC_TM1139_LivF_branched"/>
    <property type="match status" value="1"/>
</dbReference>
<keyword evidence="5" id="KW-0029">Amino-acid transport</keyword>
<dbReference type="InterPro" id="IPR052156">
    <property type="entry name" value="BCAA_Transport_ATP-bd_LivF"/>
</dbReference>
<dbReference type="EMBL" id="RJKX01000015">
    <property type="protein sequence ID" value="ROP84521.1"/>
    <property type="molecule type" value="Genomic_DNA"/>
</dbReference>
<comment type="caution">
    <text evidence="7">The sequence shown here is derived from an EMBL/GenBank/DDBJ whole genome shotgun (WGS) entry which is preliminary data.</text>
</comment>
<dbReference type="InterPro" id="IPR027417">
    <property type="entry name" value="P-loop_NTPase"/>
</dbReference>
<dbReference type="GO" id="GO:0015807">
    <property type="term" value="P:L-amino acid transport"/>
    <property type="evidence" value="ECO:0007669"/>
    <property type="project" value="TreeGrafter"/>
</dbReference>
<organism evidence="7 8">
    <name type="scientific">Stella humosa</name>
    <dbReference type="NCBI Taxonomy" id="94"/>
    <lineage>
        <taxon>Bacteria</taxon>
        <taxon>Pseudomonadati</taxon>
        <taxon>Pseudomonadota</taxon>
        <taxon>Alphaproteobacteria</taxon>
        <taxon>Rhodospirillales</taxon>
        <taxon>Stellaceae</taxon>
        <taxon>Stella</taxon>
    </lineage>
</organism>
<evidence type="ECO:0000256" key="2">
    <source>
        <dbReference type="ARBA" id="ARBA00022448"/>
    </source>
</evidence>
<name>A0A3N1KVB3_9PROT</name>
<dbReference type="Proteomes" id="UP000278222">
    <property type="component" value="Unassembled WGS sequence"/>
</dbReference>
<dbReference type="PROSITE" id="PS50893">
    <property type="entry name" value="ABC_TRANSPORTER_2"/>
    <property type="match status" value="1"/>
</dbReference>
<dbReference type="AlphaFoldDB" id="A0A3N1KVB3"/>
<dbReference type="GO" id="GO:0015658">
    <property type="term" value="F:branched-chain amino acid transmembrane transporter activity"/>
    <property type="evidence" value="ECO:0007669"/>
    <property type="project" value="TreeGrafter"/>
</dbReference>
<dbReference type="PROSITE" id="PS00211">
    <property type="entry name" value="ABC_TRANSPORTER_1"/>
    <property type="match status" value="1"/>
</dbReference>
<dbReference type="InterPro" id="IPR017871">
    <property type="entry name" value="ABC_transporter-like_CS"/>
</dbReference>
<evidence type="ECO:0000259" key="6">
    <source>
        <dbReference type="PROSITE" id="PS50893"/>
    </source>
</evidence>
<dbReference type="PANTHER" id="PTHR43820:SF4">
    <property type="entry name" value="HIGH-AFFINITY BRANCHED-CHAIN AMINO ACID TRANSPORT ATP-BINDING PROTEIN LIVF"/>
    <property type="match status" value="1"/>
</dbReference>
<feature type="domain" description="ABC transporter" evidence="6">
    <location>
        <begin position="8"/>
        <end position="241"/>
    </location>
</feature>
<keyword evidence="8" id="KW-1185">Reference proteome</keyword>
<dbReference type="SUPFAM" id="SSF52540">
    <property type="entry name" value="P-loop containing nucleoside triphosphate hydrolases"/>
    <property type="match status" value="1"/>
</dbReference>
<accession>A0A3N1KVB3</accession>
<keyword evidence="4 7" id="KW-0067">ATP-binding</keyword>
<dbReference type="PANTHER" id="PTHR43820">
    <property type="entry name" value="HIGH-AFFINITY BRANCHED-CHAIN AMINO ACID TRANSPORT ATP-BINDING PROTEIN LIVF"/>
    <property type="match status" value="1"/>
</dbReference>
<evidence type="ECO:0000256" key="5">
    <source>
        <dbReference type="ARBA" id="ARBA00022970"/>
    </source>
</evidence>
<evidence type="ECO:0000313" key="7">
    <source>
        <dbReference type="EMBL" id="ROP84521.1"/>
    </source>
</evidence>
<dbReference type="InterPro" id="IPR003439">
    <property type="entry name" value="ABC_transporter-like_ATP-bd"/>
</dbReference>
<protein>
    <submittedName>
        <fullName evidence="7">Amino acid/amide ABC transporter ATP-binding protein 2 (HAAT family)</fullName>
    </submittedName>
</protein>
<evidence type="ECO:0000256" key="4">
    <source>
        <dbReference type="ARBA" id="ARBA00022840"/>
    </source>
</evidence>
<comment type="similarity">
    <text evidence="1">Belongs to the ABC transporter superfamily.</text>
</comment>
<dbReference type="InterPro" id="IPR003593">
    <property type="entry name" value="AAA+_ATPase"/>
</dbReference>
<sequence>MLTLEPMLTLENVVAGYSAVPVLRQVSLAVDAGQFVAVVGPNGAGKTTLFKTISGIVRPTAGSITFEGTDLLALPAARRAHLGIAHVPEGRQVFPSLTVMENLEMGAFTAAGQRDWKHNIQRILAWLPVLADRRGQLAGTLSGGEQQMVAIGRGLASSPKLLMLDEPSMGLAPTIADFIFEKLIEIRRDTGLTILLVEQRVAEALESADHGYVLEAGRVVLEGDNRTLRADDRVRQAYLGM</sequence>
<keyword evidence="3" id="KW-0547">Nucleotide-binding</keyword>
<evidence type="ECO:0000256" key="1">
    <source>
        <dbReference type="ARBA" id="ARBA00005417"/>
    </source>
</evidence>
<reference evidence="7 8" key="1">
    <citation type="submission" date="2018-11" db="EMBL/GenBank/DDBJ databases">
        <title>Genomic Encyclopedia of Type Strains, Phase IV (KMG-IV): sequencing the most valuable type-strain genomes for metagenomic binning, comparative biology and taxonomic classification.</title>
        <authorList>
            <person name="Goeker M."/>
        </authorList>
    </citation>
    <scope>NUCLEOTIDE SEQUENCE [LARGE SCALE GENOMIC DNA]</scope>
    <source>
        <strain evidence="7 8">DSM 5900</strain>
    </source>
</reference>
<dbReference type="Pfam" id="PF00005">
    <property type="entry name" value="ABC_tran"/>
    <property type="match status" value="1"/>
</dbReference>
<dbReference type="RefSeq" id="WP_338069555.1">
    <property type="nucleotide sequence ID" value="NZ_AP019700.1"/>
</dbReference>
<dbReference type="GO" id="GO:0005524">
    <property type="term" value="F:ATP binding"/>
    <property type="evidence" value="ECO:0007669"/>
    <property type="project" value="UniProtKB-KW"/>
</dbReference>
<keyword evidence="2" id="KW-0813">Transport</keyword>